<dbReference type="Proteomes" id="UP001385892">
    <property type="component" value="Unassembled WGS sequence"/>
</dbReference>
<name>A0ABU8WFT3_9BURK</name>
<dbReference type="EMBL" id="JBBKZT010000003">
    <property type="protein sequence ID" value="MEJ8846316.1"/>
    <property type="molecule type" value="Genomic_DNA"/>
</dbReference>
<dbReference type="Pfam" id="PF13599">
    <property type="entry name" value="Pentapeptide_4"/>
    <property type="match status" value="1"/>
</dbReference>
<gene>
    <name evidence="1" type="ORF">WKW82_06635</name>
</gene>
<keyword evidence="2" id="KW-1185">Reference proteome</keyword>
<reference evidence="1 2" key="1">
    <citation type="submission" date="2024-03" db="EMBL/GenBank/DDBJ databases">
        <title>Novel species of the genus Variovorax.</title>
        <authorList>
            <person name="Liu Q."/>
            <person name="Xin Y.-H."/>
        </authorList>
    </citation>
    <scope>NUCLEOTIDE SEQUENCE [LARGE SCALE GENOMIC DNA]</scope>
    <source>
        <strain evidence="1 2">KACC 18900</strain>
    </source>
</reference>
<comment type="caution">
    <text evidence="1">The sequence shown here is derived from an EMBL/GenBank/DDBJ whole genome shotgun (WGS) entry which is preliminary data.</text>
</comment>
<dbReference type="InterPro" id="IPR052949">
    <property type="entry name" value="PA_immunity-related"/>
</dbReference>
<accession>A0ABU8WFT3</accession>
<protein>
    <submittedName>
        <fullName evidence="1">Pentapeptide repeat-containing protein</fullName>
    </submittedName>
</protein>
<dbReference type="PANTHER" id="PTHR42999:SF1">
    <property type="entry name" value="PENTAPEPTIDE REPEAT-CONTAINING PROTEIN"/>
    <property type="match status" value="1"/>
</dbReference>
<organism evidence="1 2">
    <name type="scientific">Variovorax rhizosphaerae</name>
    <dbReference type="NCBI Taxonomy" id="1836200"/>
    <lineage>
        <taxon>Bacteria</taxon>
        <taxon>Pseudomonadati</taxon>
        <taxon>Pseudomonadota</taxon>
        <taxon>Betaproteobacteria</taxon>
        <taxon>Burkholderiales</taxon>
        <taxon>Comamonadaceae</taxon>
        <taxon>Variovorax</taxon>
    </lineage>
</organism>
<evidence type="ECO:0000313" key="2">
    <source>
        <dbReference type="Proteomes" id="UP001385892"/>
    </source>
</evidence>
<sequence length="174" mass="18503">MQLSGDQLPTLGHHRAPTGGEYFSSLIGGAPAGLAGQSDSSAYAGLDLNLAQFASSTFTGSSFSATTFKQAGWTACQFVGCAFTACDFSSISITGCTFTNCTFAQSQFQNSRFSGCKFNRCQWNGLTFDHSHWSSVDVLDCTGTGIQADGLSGEHVDFTGSFFEQSEMRNTQIN</sequence>
<dbReference type="Gene3D" id="2.160.20.80">
    <property type="entry name" value="E3 ubiquitin-protein ligase SopA"/>
    <property type="match status" value="2"/>
</dbReference>
<dbReference type="SUPFAM" id="SSF141571">
    <property type="entry name" value="Pentapeptide repeat-like"/>
    <property type="match status" value="1"/>
</dbReference>
<evidence type="ECO:0000313" key="1">
    <source>
        <dbReference type="EMBL" id="MEJ8846316.1"/>
    </source>
</evidence>
<dbReference type="PANTHER" id="PTHR42999">
    <property type="entry name" value="ANTIBIOTIC RESISTANCE PROTEIN MCBG"/>
    <property type="match status" value="1"/>
</dbReference>
<dbReference type="InterPro" id="IPR001646">
    <property type="entry name" value="5peptide_repeat"/>
</dbReference>
<proteinExistence type="predicted"/>
<dbReference type="RefSeq" id="WP_340341483.1">
    <property type="nucleotide sequence ID" value="NZ_JBBKZT010000003.1"/>
</dbReference>